<evidence type="ECO:0000313" key="3">
    <source>
        <dbReference type="Proteomes" id="UP001597452"/>
    </source>
</evidence>
<dbReference type="Gene3D" id="3.40.630.30">
    <property type="match status" value="1"/>
</dbReference>
<dbReference type="Proteomes" id="UP001597452">
    <property type="component" value="Unassembled WGS sequence"/>
</dbReference>
<sequence length="141" mass="16462">MNIKLVDTKEQLEDAYQVRSEVFIKEQNVPPEIEVDEHESEAVHFVGYLDEKPVAASRLRLLDDYGKFERICVLKELRGKHYGQQIIQEMEDYLVSQKVKKAKLNAQTHAEEFYKRIGYETISDEFMDAGIPHVTMIKELS</sequence>
<dbReference type="EMBL" id="JBHUMZ010000049">
    <property type="protein sequence ID" value="MFD2639917.1"/>
    <property type="molecule type" value="Genomic_DNA"/>
</dbReference>
<gene>
    <name evidence="2" type="ORF">ACFSW4_13695</name>
</gene>
<dbReference type="PANTHER" id="PTHR13355:SF11">
    <property type="entry name" value="GLUCOSAMINE 6-PHOSPHATE N-ACETYLTRANSFERASE"/>
    <property type="match status" value="1"/>
</dbReference>
<accession>A0ABW5QE95</accession>
<comment type="caution">
    <text evidence="2">The sequence shown here is derived from an EMBL/GenBank/DDBJ whole genome shotgun (WGS) entry which is preliminary data.</text>
</comment>
<feature type="domain" description="N-acetyltransferase" evidence="1">
    <location>
        <begin position="1"/>
        <end position="141"/>
    </location>
</feature>
<dbReference type="InterPro" id="IPR000182">
    <property type="entry name" value="GNAT_dom"/>
</dbReference>
<dbReference type="InterPro" id="IPR039143">
    <property type="entry name" value="GNPNAT1-like"/>
</dbReference>
<dbReference type="RefSeq" id="WP_054754238.1">
    <property type="nucleotide sequence ID" value="NZ_JBHUMZ010000049.1"/>
</dbReference>
<dbReference type="SUPFAM" id="SSF55729">
    <property type="entry name" value="Acyl-CoA N-acyltransferases (Nat)"/>
    <property type="match status" value="1"/>
</dbReference>
<dbReference type="InterPro" id="IPR016181">
    <property type="entry name" value="Acyl_CoA_acyltransferase"/>
</dbReference>
<protein>
    <submittedName>
        <fullName evidence="2">GNAT family N-acetyltransferase</fullName>
    </submittedName>
</protein>
<reference evidence="3" key="1">
    <citation type="journal article" date="2019" name="Int. J. Syst. Evol. Microbiol.">
        <title>The Global Catalogue of Microorganisms (GCM) 10K type strain sequencing project: providing services to taxonomists for standard genome sequencing and annotation.</title>
        <authorList>
            <consortium name="The Broad Institute Genomics Platform"/>
            <consortium name="The Broad Institute Genome Sequencing Center for Infectious Disease"/>
            <person name="Wu L."/>
            <person name="Ma J."/>
        </authorList>
    </citation>
    <scope>NUCLEOTIDE SEQUENCE [LARGE SCALE GENOMIC DNA]</scope>
    <source>
        <strain evidence="3">TISTR 1571</strain>
    </source>
</reference>
<dbReference type="PANTHER" id="PTHR13355">
    <property type="entry name" value="GLUCOSAMINE 6-PHOSPHATE N-ACETYLTRANSFERASE"/>
    <property type="match status" value="1"/>
</dbReference>
<name>A0ABW5QE95_9BACI</name>
<dbReference type="Pfam" id="PF13673">
    <property type="entry name" value="Acetyltransf_10"/>
    <property type="match status" value="1"/>
</dbReference>
<dbReference type="CDD" id="cd04301">
    <property type="entry name" value="NAT_SF"/>
    <property type="match status" value="1"/>
</dbReference>
<dbReference type="PROSITE" id="PS51186">
    <property type="entry name" value="GNAT"/>
    <property type="match status" value="1"/>
</dbReference>
<evidence type="ECO:0000313" key="2">
    <source>
        <dbReference type="EMBL" id="MFD2639917.1"/>
    </source>
</evidence>
<evidence type="ECO:0000259" key="1">
    <source>
        <dbReference type="PROSITE" id="PS51186"/>
    </source>
</evidence>
<proteinExistence type="predicted"/>
<organism evidence="2 3">
    <name type="scientific">Piscibacillus salipiscarius</name>
    <dbReference type="NCBI Taxonomy" id="299480"/>
    <lineage>
        <taxon>Bacteria</taxon>
        <taxon>Bacillati</taxon>
        <taxon>Bacillota</taxon>
        <taxon>Bacilli</taxon>
        <taxon>Bacillales</taxon>
        <taxon>Bacillaceae</taxon>
        <taxon>Piscibacillus</taxon>
    </lineage>
</organism>
<keyword evidence="3" id="KW-1185">Reference proteome</keyword>